<dbReference type="SMART" id="SM00388">
    <property type="entry name" value="HisKA"/>
    <property type="match status" value="1"/>
</dbReference>
<evidence type="ECO:0000256" key="2">
    <source>
        <dbReference type="ARBA" id="ARBA00004370"/>
    </source>
</evidence>
<keyword evidence="10" id="KW-0472">Membrane</keyword>
<accession>A0A0X3TWF8</accession>
<dbReference type="Pfam" id="PF02518">
    <property type="entry name" value="HATPase_c"/>
    <property type="match status" value="1"/>
</dbReference>
<dbReference type="PROSITE" id="PS50109">
    <property type="entry name" value="HIS_KIN"/>
    <property type="match status" value="1"/>
</dbReference>
<dbReference type="Gene3D" id="3.30.565.10">
    <property type="entry name" value="Histidine kinase-like ATPase, C-terminal domain"/>
    <property type="match status" value="1"/>
</dbReference>
<dbReference type="CDD" id="cd06225">
    <property type="entry name" value="HAMP"/>
    <property type="match status" value="1"/>
</dbReference>
<keyword evidence="14" id="KW-1185">Reference proteome</keyword>
<dbReference type="EMBL" id="LQBP01000003">
    <property type="protein sequence ID" value="KUJ80035.1"/>
    <property type="molecule type" value="Genomic_DNA"/>
</dbReference>
<dbReference type="InterPro" id="IPR003661">
    <property type="entry name" value="HisK_dim/P_dom"/>
</dbReference>
<dbReference type="InterPro" id="IPR050428">
    <property type="entry name" value="TCS_sensor_his_kinase"/>
</dbReference>
<dbReference type="Gene3D" id="6.10.340.10">
    <property type="match status" value="1"/>
</dbReference>
<dbReference type="InterPro" id="IPR003660">
    <property type="entry name" value="HAMP_dom"/>
</dbReference>
<comment type="caution">
    <text evidence="13">The sequence shown here is derived from an EMBL/GenBank/DDBJ whole genome shotgun (WGS) entry which is preliminary data.</text>
</comment>
<name>A0A0X3TWF8_9RHOB</name>
<sequence>MDNIRLSFNNSRTRLILASMALSTLLTATILALVYVTANRTIEGETRSVVSAELTGLADEYERRGLLGLLRAIERRIPTAAERDALYLLTDPFGVKLAGNLKQWPDHIAAGSGWVDLELRRADNDELVPISAASVRLPGGERLLVGRDALARQQFDRVLLQTVGIALGIALGLSVLTGWLFTRLVFARLSDIANTAEDIVSGDLSRRMPLRGTGDEFDQVSGTLNTMLDRIEELVSNLRTTSNSIAHDLRSPLSRLKQRVETLSDPSKTDKERAIDIARASVEIDHVLRVLGQLTEISRAEAGVGREQFEPVDLQQLVADVVELYEPVASDQGIQLKVTGTTAPIPGHRPLLSQALSNLLENAMRYAPQDTAVTINLSDDGAYTCLSVRDQGPGVPQQDLSRLQMPFVTLDPARTERNAGLGLALVAAISHMHAGAFEARNCDPGLEAKIKLARKT</sequence>
<evidence type="ECO:0000256" key="3">
    <source>
        <dbReference type="ARBA" id="ARBA00012438"/>
    </source>
</evidence>
<dbReference type="SMART" id="SM00304">
    <property type="entry name" value="HAMP"/>
    <property type="match status" value="1"/>
</dbReference>
<keyword evidence="8 10" id="KW-1133">Transmembrane helix</keyword>
<evidence type="ECO:0000313" key="13">
    <source>
        <dbReference type="EMBL" id="KUJ80035.1"/>
    </source>
</evidence>
<keyword evidence="4" id="KW-0597">Phosphoprotein</keyword>
<dbReference type="PANTHER" id="PTHR45436">
    <property type="entry name" value="SENSOR HISTIDINE KINASE YKOH"/>
    <property type="match status" value="1"/>
</dbReference>
<dbReference type="GO" id="GO:0000155">
    <property type="term" value="F:phosphorelay sensor kinase activity"/>
    <property type="evidence" value="ECO:0007669"/>
    <property type="project" value="InterPro"/>
</dbReference>
<dbReference type="AlphaFoldDB" id="A0A0X3TWF8"/>
<dbReference type="GO" id="GO:0005886">
    <property type="term" value="C:plasma membrane"/>
    <property type="evidence" value="ECO:0007669"/>
    <property type="project" value="TreeGrafter"/>
</dbReference>
<dbReference type="STRING" id="1685378.AVO44_07655"/>
<evidence type="ECO:0000256" key="10">
    <source>
        <dbReference type="SAM" id="Phobius"/>
    </source>
</evidence>
<keyword evidence="5" id="KW-0808">Transferase</keyword>
<dbReference type="RefSeq" id="WP_068334887.1">
    <property type="nucleotide sequence ID" value="NZ_LQBP01000003.1"/>
</dbReference>
<evidence type="ECO:0000259" key="12">
    <source>
        <dbReference type="PROSITE" id="PS50885"/>
    </source>
</evidence>
<reference evidence="14" key="1">
    <citation type="submission" date="2015-12" db="EMBL/GenBank/DDBJ databases">
        <authorList>
            <person name="Zhang G."/>
            <person name="Stingl U."/>
        </authorList>
    </citation>
    <scope>NUCLEOTIDE SEQUENCE [LARGE SCALE GENOMIC DNA]</scope>
    <source>
        <strain evidence="14">ZGT108</strain>
    </source>
</reference>
<feature type="domain" description="HAMP" evidence="12">
    <location>
        <begin position="183"/>
        <end position="236"/>
    </location>
</feature>
<dbReference type="InterPro" id="IPR003594">
    <property type="entry name" value="HATPase_dom"/>
</dbReference>
<evidence type="ECO:0000256" key="1">
    <source>
        <dbReference type="ARBA" id="ARBA00000085"/>
    </source>
</evidence>
<dbReference type="InterPro" id="IPR036890">
    <property type="entry name" value="HATPase_C_sf"/>
</dbReference>
<evidence type="ECO:0000256" key="7">
    <source>
        <dbReference type="ARBA" id="ARBA00022777"/>
    </source>
</evidence>
<comment type="catalytic activity">
    <reaction evidence="1">
        <text>ATP + protein L-histidine = ADP + protein N-phospho-L-histidine.</text>
        <dbReference type="EC" id="2.7.13.3"/>
    </reaction>
</comment>
<dbReference type="SUPFAM" id="SSF55874">
    <property type="entry name" value="ATPase domain of HSP90 chaperone/DNA topoisomerase II/histidine kinase"/>
    <property type="match status" value="1"/>
</dbReference>
<dbReference type="Proteomes" id="UP000053690">
    <property type="component" value="Unassembled WGS sequence"/>
</dbReference>
<keyword evidence="9" id="KW-0902">Two-component regulatory system</keyword>
<dbReference type="CDD" id="cd00075">
    <property type="entry name" value="HATPase"/>
    <property type="match status" value="1"/>
</dbReference>
<dbReference type="InterPro" id="IPR036097">
    <property type="entry name" value="HisK_dim/P_sf"/>
</dbReference>
<dbReference type="CDD" id="cd00082">
    <property type="entry name" value="HisKA"/>
    <property type="match status" value="1"/>
</dbReference>
<dbReference type="Pfam" id="PF00672">
    <property type="entry name" value="HAMP"/>
    <property type="match status" value="1"/>
</dbReference>
<dbReference type="PANTHER" id="PTHR45436:SF8">
    <property type="entry name" value="HISTIDINE KINASE"/>
    <property type="match status" value="1"/>
</dbReference>
<evidence type="ECO:0000256" key="4">
    <source>
        <dbReference type="ARBA" id="ARBA00022553"/>
    </source>
</evidence>
<dbReference type="EC" id="2.7.13.3" evidence="3"/>
<dbReference type="PROSITE" id="PS50885">
    <property type="entry name" value="HAMP"/>
    <property type="match status" value="1"/>
</dbReference>
<proteinExistence type="predicted"/>
<evidence type="ECO:0000313" key="14">
    <source>
        <dbReference type="Proteomes" id="UP000053690"/>
    </source>
</evidence>
<evidence type="ECO:0000256" key="5">
    <source>
        <dbReference type="ARBA" id="ARBA00022679"/>
    </source>
</evidence>
<feature type="domain" description="Histidine kinase" evidence="11">
    <location>
        <begin position="244"/>
        <end position="456"/>
    </location>
</feature>
<dbReference type="SUPFAM" id="SSF158472">
    <property type="entry name" value="HAMP domain-like"/>
    <property type="match status" value="1"/>
</dbReference>
<dbReference type="Gene3D" id="1.10.287.130">
    <property type="match status" value="1"/>
</dbReference>
<protein>
    <recommendedName>
        <fullName evidence="3">histidine kinase</fullName>
        <ecNumber evidence="3">2.7.13.3</ecNumber>
    </recommendedName>
</protein>
<keyword evidence="6 10" id="KW-0812">Transmembrane</keyword>
<feature type="transmembrane region" description="Helical" evidence="10">
    <location>
        <begin position="15"/>
        <end position="38"/>
    </location>
</feature>
<evidence type="ECO:0000259" key="11">
    <source>
        <dbReference type="PROSITE" id="PS50109"/>
    </source>
</evidence>
<dbReference type="SMART" id="SM00387">
    <property type="entry name" value="HATPase_c"/>
    <property type="match status" value="1"/>
</dbReference>
<comment type="subcellular location">
    <subcellularLocation>
        <location evidence="2">Membrane</location>
    </subcellularLocation>
</comment>
<dbReference type="OrthoDB" id="9815202at2"/>
<evidence type="ECO:0000256" key="9">
    <source>
        <dbReference type="ARBA" id="ARBA00023012"/>
    </source>
</evidence>
<gene>
    <name evidence="13" type="ORF">AVO44_07655</name>
</gene>
<dbReference type="InterPro" id="IPR005467">
    <property type="entry name" value="His_kinase_dom"/>
</dbReference>
<dbReference type="SUPFAM" id="SSF47384">
    <property type="entry name" value="Homodimeric domain of signal transducing histidine kinase"/>
    <property type="match status" value="1"/>
</dbReference>
<organism evidence="13 14">
    <name type="scientific">Ruegeria profundi</name>
    <dbReference type="NCBI Taxonomy" id="1685378"/>
    <lineage>
        <taxon>Bacteria</taxon>
        <taxon>Pseudomonadati</taxon>
        <taxon>Pseudomonadota</taxon>
        <taxon>Alphaproteobacteria</taxon>
        <taxon>Rhodobacterales</taxon>
        <taxon>Roseobacteraceae</taxon>
        <taxon>Ruegeria</taxon>
    </lineage>
</organism>
<feature type="transmembrane region" description="Helical" evidence="10">
    <location>
        <begin position="158"/>
        <end position="181"/>
    </location>
</feature>
<evidence type="ECO:0000256" key="6">
    <source>
        <dbReference type="ARBA" id="ARBA00022692"/>
    </source>
</evidence>
<keyword evidence="7 13" id="KW-0418">Kinase</keyword>
<dbReference type="Pfam" id="PF00512">
    <property type="entry name" value="HisKA"/>
    <property type="match status" value="1"/>
</dbReference>
<evidence type="ECO:0000256" key="8">
    <source>
        <dbReference type="ARBA" id="ARBA00022989"/>
    </source>
</evidence>